<protein>
    <submittedName>
        <fullName evidence="1">Uncharacterized protein</fullName>
    </submittedName>
</protein>
<reference evidence="1" key="3">
    <citation type="submission" date="2023-05" db="EMBL/GenBank/DDBJ databases">
        <authorList>
            <person name="Smith C.H."/>
        </authorList>
    </citation>
    <scope>NUCLEOTIDE SEQUENCE</scope>
    <source>
        <strain evidence="1">CHS0354</strain>
        <tissue evidence="1">Mantle</tissue>
    </source>
</reference>
<comment type="caution">
    <text evidence="1">The sequence shown here is derived from an EMBL/GenBank/DDBJ whole genome shotgun (WGS) entry which is preliminary data.</text>
</comment>
<dbReference type="EMBL" id="JAEAOA010001734">
    <property type="protein sequence ID" value="KAK3592840.1"/>
    <property type="molecule type" value="Genomic_DNA"/>
</dbReference>
<evidence type="ECO:0000313" key="2">
    <source>
        <dbReference type="Proteomes" id="UP001195483"/>
    </source>
</evidence>
<dbReference type="Proteomes" id="UP001195483">
    <property type="component" value="Unassembled WGS sequence"/>
</dbReference>
<dbReference type="PANTHER" id="PTHR33480">
    <property type="entry name" value="SET DOMAIN-CONTAINING PROTEIN-RELATED"/>
    <property type="match status" value="1"/>
</dbReference>
<accession>A0AAE0SJV7</accession>
<dbReference type="AlphaFoldDB" id="A0AAE0SJV7"/>
<gene>
    <name evidence="1" type="ORF">CHS0354_028916</name>
</gene>
<reference evidence="1" key="1">
    <citation type="journal article" date="2021" name="Genome Biol. Evol.">
        <title>A High-Quality Reference Genome for a Parasitic Bivalve with Doubly Uniparental Inheritance (Bivalvia: Unionida).</title>
        <authorList>
            <person name="Smith C.H."/>
        </authorList>
    </citation>
    <scope>NUCLEOTIDE SEQUENCE</scope>
    <source>
        <strain evidence="1">CHS0354</strain>
    </source>
</reference>
<evidence type="ECO:0000313" key="1">
    <source>
        <dbReference type="EMBL" id="KAK3592840.1"/>
    </source>
</evidence>
<keyword evidence="2" id="KW-1185">Reference proteome</keyword>
<sequence length="220" mass="25424">MATGRAQSKFHDLILAKMNKDEIYLIVKNDTFINLYGHTLLDTVGVERKEEISNKKLLHENRDDVLEKPPLTEDVEKLSTFCQQEIKNLCDIADRQEKLNEDVWRALNVYLLCRLTSFNARRGGECAKLPIHVEIREEERQEEDYELIIEVTDKLLAKRLNVCYISGNGRKKVPIILTPDVTRGIRIKIRYRAIAGIFNTNKFVFAAQKSENGHIRDGIV</sequence>
<reference evidence="1" key="2">
    <citation type="journal article" date="2021" name="Genome Biol. Evol.">
        <title>Developing a high-quality reference genome for a parasitic bivalve with doubly uniparental inheritance (Bivalvia: Unionida).</title>
        <authorList>
            <person name="Smith C.H."/>
        </authorList>
    </citation>
    <scope>NUCLEOTIDE SEQUENCE</scope>
    <source>
        <strain evidence="1">CHS0354</strain>
        <tissue evidence="1">Mantle</tissue>
    </source>
</reference>
<organism evidence="1 2">
    <name type="scientific">Potamilus streckersoni</name>
    <dbReference type="NCBI Taxonomy" id="2493646"/>
    <lineage>
        <taxon>Eukaryota</taxon>
        <taxon>Metazoa</taxon>
        <taxon>Spiralia</taxon>
        <taxon>Lophotrochozoa</taxon>
        <taxon>Mollusca</taxon>
        <taxon>Bivalvia</taxon>
        <taxon>Autobranchia</taxon>
        <taxon>Heteroconchia</taxon>
        <taxon>Palaeoheterodonta</taxon>
        <taxon>Unionida</taxon>
        <taxon>Unionoidea</taxon>
        <taxon>Unionidae</taxon>
        <taxon>Ambleminae</taxon>
        <taxon>Lampsilini</taxon>
        <taxon>Potamilus</taxon>
    </lineage>
</organism>
<proteinExistence type="predicted"/>
<name>A0AAE0SJV7_9BIVA</name>